<accession>A0A9P5V2N6</accession>
<name>A0A9P5V2N6_9FUNG</name>
<feature type="region of interest" description="Disordered" evidence="1">
    <location>
        <begin position="505"/>
        <end position="605"/>
    </location>
</feature>
<gene>
    <name evidence="2" type="ORF">BG015_003816</name>
</gene>
<feature type="region of interest" description="Disordered" evidence="1">
    <location>
        <begin position="349"/>
        <end position="464"/>
    </location>
</feature>
<organism evidence="2 3">
    <name type="scientific">Linnemannia schmuckeri</name>
    <dbReference type="NCBI Taxonomy" id="64567"/>
    <lineage>
        <taxon>Eukaryota</taxon>
        <taxon>Fungi</taxon>
        <taxon>Fungi incertae sedis</taxon>
        <taxon>Mucoromycota</taxon>
        <taxon>Mortierellomycotina</taxon>
        <taxon>Mortierellomycetes</taxon>
        <taxon>Mortierellales</taxon>
        <taxon>Mortierellaceae</taxon>
        <taxon>Linnemannia</taxon>
    </lineage>
</organism>
<sequence>MSTTAPSKVTKTTTAATTTTSKKKVINNPHRVQVLVDFPDPAVTIKPIDPITIPGPRRKFVAVADGDKSFYELKDVINDELHRLYAEEAPYGLCGFKNWQYSKIPERYLIRDVLGKQCDVHVTRELLSAKKLGKPTKRKVEGETSSSPSSSFSSSSSSSSSAITVASDATGSSIPVPKAKKSKKETTAPSTETKPRAVIKKEVVATPAINAFKETAEDKALQAAYADLTEEQIMLNISAAHALEKKKKTASGIATPEASETSASPVPIPAPATPKKQKNAKKVDAVPAPSPAPAKAAENEVKKTAAIIPFPKDSKDKSEDDIMREISAYHKAQKLMEVSENHVPVAVEVKKEQTETKKEQAKAKKEQGKVTKAVKEAEGNGKETKPKAKKAAAFTDEESSKSASPSAAAKGKKVVNKGYHSDDSDDSPLVTKGHNKGGARRKDEDVEELERWEAQDPATLTDEQRKELKLWNKRKYNRNLASAIAKARMDLTSEDPEVRAAAVLFLNRPTVRGRPSAASESPRKKFEKYIQEKSEKKGNDDEDEDSEEGKEQSSSSSSSTSSSSTPEPNAQVKVEQQSIKMEPRLAEREKLPPSMGSEDSDSEEN</sequence>
<feature type="compositionally biased region" description="Low complexity" evidence="1">
    <location>
        <begin position="145"/>
        <end position="161"/>
    </location>
</feature>
<evidence type="ECO:0000256" key="1">
    <source>
        <dbReference type="SAM" id="MobiDB-lite"/>
    </source>
</evidence>
<dbReference type="Proteomes" id="UP000748756">
    <property type="component" value="Unassembled WGS sequence"/>
</dbReference>
<feature type="compositionally biased region" description="Low complexity" evidence="1">
    <location>
        <begin position="552"/>
        <end position="569"/>
    </location>
</feature>
<evidence type="ECO:0000313" key="2">
    <source>
        <dbReference type="EMBL" id="KAF9131736.1"/>
    </source>
</evidence>
<feature type="compositionally biased region" description="Basic and acidic residues" evidence="1">
    <location>
        <begin position="581"/>
        <end position="591"/>
    </location>
</feature>
<keyword evidence="3" id="KW-1185">Reference proteome</keyword>
<proteinExistence type="predicted"/>
<evidence type="ECO:0000313" key="3">
    <source>
        <dbReference type="Proteomes" id="UP000748756"/>
    </source>
</evidence>
<dbReference type="EMBL" id="JAAAUQ010001875">
    <property type="protein sequence ID" value="KAF9131736.1"/>
    <property type="molecule type" value="Genomic_DNA"/>
</dbReference>
<protein>
    <recommendedName>
        <fullName evidence="4">Nucleolar protein Dnt1-like N-terminal domain-containing protein</fullName>
    </recommendedName>
</protein>
<feature type="region of interest" description="Disordered" evidence="1">
    <location>
        <begin position="133"/>
        <end position="194"/>
    </location>
</feature>
<dbReference type="OrthoDB" id="2428455at2759"/>
<evidence type="ECO:0008006" key="4">
    <source>
        <dbReference type="Google" id="ProtNLM"/>
    </source>
</evidence>
<comment type="caution">
    <text evidence="2">The sequence shown here is derived from an EMBL/GenBank/DDBJ whole genome shotgun (WGS) entry which is preliminary data.</text>
</comment>
<reference evidence="2" key="1">
    <citation type="journal article" date="2020" name="Fungal Divers.">
        <title>Resolving the Mortierellaceae phylogeny through synthesis of multi-gene phylogenetics and phylogenomics.</title>
        <authorList>
            <person name="Vandepol N."/>
            <person name="Liber J."/>
            <person name="Desiro A."/>
            <person name="Na H."/>
            <person name="Kennedy M."/>
            <person name="Barry K."/>
            <person name="Grigoriev I.V."/>
            <person name="Miller A.N."/>
            <person name="O'Donnell K."/>
            <person name="Stajich J.E."/>
            <person name="Bonito G."/>
        </authorList>
    </citation>
    <scope>NUCLEOTIDE SEQUENCE</scope>
    <source>
        <strain evidence="2">NRRL 6426</strain>
    </source>
</reference>
<feature type="compositionally biased region" description="Basic and acidic residues" evidence="1">
    <location>
        <begin position="521"/>
        <end position="539"/>
    </location>
</feature>
<feature type="compositionally biased region" description="Basic and acidic residues" evidence="1">
    <location>
        <begin position="440"/>
        <end position="454"/>
    </location>
</feature>
<feature type="compositionally biased region" description="Polar residues" evidence="1">
    <location>
        <begin position="162"/>
        <end position="173"/>
    </location>
</feature>
<feature type="compositionally biased region" description="Basic and acidic residues" evidence="1">
    <location>
        <begin position="349"/>
        <end position="386"/>
    </location>
</feature>
<dbReference type="AlphaFoldDB" id="A0A9P5V2N6"/>
<feature type="region of interest" description="Disordered" evidence="1">
    <location>
        <begin position="246"/>
        <end position="300"/>
    </location>
</feature>